<keyword evidence="3" id="KW-1185">Reference proteome</keyword>
<proteinExistence type="predicted"/>
<sequence length="115" mass="12717">MEAMKKDHEAEVEDLKLENVDLNKRVEELRATKVWLLTEGAQLRSKHIHKGPELTQAIAAVNNAMSTVGVNVGVHGGYVHALKMKTPYGEVPLLNTNAEAELNTTVTCFYTLAFL</sequence>
<keyword evidence="1" id="KW-0175">Coiled coil</keyword>
<comment type="caution">
    <text evidence="2">The sequence shown here is derived from an EMBL/GenBank/DDBJ whole genome shotgun (WGS) entry which is preliminary data.</text>
</comment>
<evidence type="ECO:0000256" key="1">
    <source>
        <dbReference type="SAM" id="Coils"/>
    </source>
</evidence>
<gene>
    <name evidence="2" type="ORF">HanXRQr2_Chr02g0050841</name>
</gene>
<organism evidence="2 3">
    <name type="scientific">Helianthus annuus</name>
    <name type="common">Common sunflower</name>
    <dbReference type="NCBI Taxonomy" id="4232"/>
    <lineage>
        <taxon>Eukaryota</taxon>
        <taxon>Viridiplantae</taxon>
        <taxon>Streptophyta</taxon>
        <taxon>Embryophyta</taxon>
        <taxon>Tracheophyta</taxon>
        <taxon>Spermatophyta</taxon>
        <taxon>Magnoliopsida</taxon>
        <taxon>eudicotyledons</taxon>
        <taxon>Gunneridae</taxon>
        <taxon>Pentapetalae</taxon>
        <taxon>asterids</taxon>
        <taxon>campanulids</taxon>
        <taxon>Asterales</taxon>
        <taxon>Asteraceae</taxon>
        <taxon>Asteroideae</taxon>
        <taxon>Heliantheae alliance</taxon>
        <taxon>Heliantheae</taxon>
        <taxon>Helianthus</taxon>
    </lineage>
</organism>
<evidence type="ECO:0000313" key="3">
    <source>
        <dbReference type="Proteomes" id="UP000215914"/>
    </source>
</evidence>
<dbReference type="AlphaFoldDB" id="A0A9K3JLE6"/>
<accession>A0A9K3JLE6</accession>
<reference evidence="2" key="1">
    <citation type="journal article" date="2017" name="Nature">
        <title>The sunflower genome provides insights into oil metabolism, flowering and Asterid evolution.</title>
        <authorList>
            <person name="Badouin H."/>
            <person name="Gouzy J."/>
            <person name="Grassa C.J."/>
            <person name="Murat F."/>
            <person name="Staton S.E."/>
            <person name="Cottret L."/>
            <person name="Lelandais-Briere C."/>
            <person name="Owens G.L."/>
            <person name="Carrere S."/>
            <person name="Mayjonade B."/>
            <person name="Legrand L."/>
            <person name="Gill N."/>
            <person name="Kane N.C."/>
            <person name="Bowers J.E."/>
            <person name="Hubner S."/>
            <person name="Bellec A."/>
            <person name="Berard A."/>
            <person name="Berges H."/>
            <person name="Blanchet N."/>
            <person name="Boniface M.C."/>
            <person name="Brunel D."/>
            <person name="Catrice O."/>
            <person name="Chaidir N."/>
            <person name="Claudel C."/>
            <person name="Donnadieu C."/>
            <person name="Faraut T."/>
            <person name="Fievet G."/>
            <person name="Helmstetter N."/>
            <person name="King M."/>
            <person name="Knapp S.J."/>
            <person name="Lai Z."/>
            <person name="Le Paslier M.C."/>
            <person name="Lippi Y."/>
            <person name="Lorenzon L."/>
            <person name="Mandel J.R."/>
            <person name="Marage G."/>
            <person name="Marchand G."/>
            <person name="Marquand E."/>
            <person name="Bret-Mestries E."/>
            <person name="Morien E."/>
            <person name="Nambeesan S."/>
            <person name="Nguyen T."/>
            <person name="Pegot-Espagnet P."/>
            <person name="Pouilly N."/>
            <person name="Raftis F."/>
            <person name="Sallet E."/>
            <person name="Schiex T."/>
            <person name="Thomas J."/>
            <person name="Vandecasteele C."/>
            <person name="Vares D."/>
            <person name="Vear F."/>
            <person name="Vautrin S."/>
            <person name="Crespi M."/>
            <person name="Mangin B."/>
            <person name="Burke J.M."/>
            <person name="Salse J."/>
            <person name="Munos S."/>
            <person name="Vincourt P."/>
            <person name="Rieseberg L.H."/>
            <person name="Langlade N.B."/>
        </authorList>
    </citation>
    <scope>NUCLEOTIDE SEQUENCE</scope>
    <source>
        <tissue evidence="2">Leaves</tissue>
    </source>
</reference>
<feature type="coiled-coil region" evidence="1">
    <location>
        <begin position="5"/>
        <end position="32"/>
    </location>
</feature>
<reference evidence="2" key="2">
    <citation type="submission" date="2020-06" db="EMBL/GenBank/DDBJ databases">
        <title>Helianthus annuus Genome sequencing and assembly Release 2.</title>
        <authorList>
            <person name="Gouzy J."/>
            <person name="Langlade N."/>
            <person name="Munos S."/>
        </authorList>
    </citation>
    <scope>NUCLEOTIDE SEQUENCE</scope>
    <source>
        <tissue evidence="2">Leaves</tissue>
    </source>
</reference>
<protein>
    <submittedName>
        <fullName evidence="2">Uncharacterized protein</fullName>
    </submittedName>
</protein>
<dbReference type="Proteomes" id="UP000215914">
    <property type="component" value="Unassembled WGS sequence"/>
</dbReference>
<dbReference type="Gramene" id="mRNA:HanXRQr2_Chr02g0050841">
    <property type="protein sequence ID" value="CDS:HanXRQr2_Chr02g0050841.1"/>
    <property type="gene ID" value="HanXRQr2_Chr02g0050841"/>
</dbReference>
<evidence type="ECO:0000313" key="2">
    <source>
        <dbReference type="EMBL" id="KAF5817261.1"/>
    </source>
</evidence>
<dbReference type="EMBL" id="MNCJ02000317">
    <property type="protein sequence ID" value="KAF5817261.1"/>
    <property type="molecule type" value="Genomic_DNA"/>
</dbReference>
<name>A0A9K3JLE6_HELAN</name>